<organism evidence="2 3">
    <name type="scientific">Faecalibacterium prausnitzii SL3/3</name>
    <dbReference type="NCBI Taxonomy" id="657322"/>
    <lineage>
        <taxon>Bacteria</taxon>
        <taxon>Bacillati</taxon>
        <taxon>Bacillota</taxon>
        <taxon>Clostridia</taxon>
        <taxon>Eubacteriales</taxon>
        <taxon>Oscillospiraceae</taxon>
        <taxon>Faecalibacterium</taxon>
    </lineage>
</organism>
<dbReference type="eggNOG" id="COG3290">
    <property type="taxonomic scope" value="Bacteria"/>
</dbReference>
<evidence type="ECO:0000313" key="2">
    <source>
        <dbReference type="EMBL" id="CBL00506.1"/>
    </source>
</evidence>
<dbReference type="AlphaFoldDB" id="D4K6P3"/>
<dbReference type="PANTHER" id="PTHR40448">
    <property type="entry name" value="TWO-COMPONENT SENSOR HISTIDINE KINASE"/>
    <property type="match status" value="1"/>
</dbReference>
<dbReference type="GO" id="GO:0016301">
    <property type="term" value="F:kinase activity"/>
    <property type="evidence" value="ECO:0007669"/>
    <property type="project" value="UniProtKB-KW"/>
</dbReference>
<accession>D4K6P3</accession>
<gene>
    <name evidence="2" type="ORF">FPR_00370</name>
</gene>
<evidence type="ECO:0000313" key="3">
    <source>
        <dbReference type="Proteomes" id="UP000007059"/>
    </source>
</evidence>
<dbReference type="GO" id="GO:0042802">
    <property type="term" value="F:identical protein binding"/>
    <property type="evidence" value="ECO:0007669"/>
    <property type="project" value="TreeGrafter"/>
</dbReference>
<dbReference type="SUPFAM" id="SSF55874">
    <property type="entry name" value="ATPase domain of HSP90 chaperone/DNA topoisomerase II/histidine kinase"/>
    <property type="match status" value="1"/>
</dbReference>
<dbReference type="Proteomes" id="UP000007059">
    <property type="component" value="Chromosome"/>
</dbReference>
<evidence type="ECO:0000259" key="1">
    <source>
        <dbReference type="Pfam" id="PF14501"/>
    </source>
</evidence>
<dbReference type="PATRIC" id="fig|657322.3.peg.568"/>
<dbReference type="InterPro" id="IPR032834">
    <property type="entry name" value="NatK-like_C"/>
</dbReference>
<proteinExistence type="predicted"/>
<reference evidence="2 3" key="2">
    <citation type="submission" date="2010-03" db="EMBL/GenBank/DDBJ databases">
        <authorList>
            <person name="Pajon A."/>
        </authorList>
    </citation>
    <scope>NUCLEOTIDE SEQUENCE [LARGE SCALE GENOMIC DNA]</scope>
    <source>
        <strain evidence="2 3">SL3/3</strain>
    </source>
</reference>
<keyword evidence="2" id="KW-0418">Kinase</keyword>
<dbReference type="KEGG" id="fpa:FPR_00370"/>
<dbReference type="Pfam" id="PF14501">
    <property type="entry name" value="HATPase_c_5"/>
    <property type="match status" value="1"/>
</dbReference>
<dbReference type="InterPro" id="IPR036890">
    <property type="entry name" value="HATPase_C_sf"/>
</dbReference>
<reference evidence="2 3" key="1">
    <citation type="submission" date="2010-03" db="EMBL/GenBank/DDBJ databases">
        <title>The genome sequence of Faecalibacterium prausnitzii SL3/3.</title>
        <authorList>
            <consortium name="metaHIT consortium -- http://www.metahit.eu/"/>
            <person name="Pajon A."/>
            <person name="Turner K."/>
            <person name="Parkhill J."/>
            <person name="Duncan S."/>
            <person name="Flint H."/>
        </authorList>
    </citation>
    <scope>NUCLEOTIDE SEQUENCE [LARGE SCALE GENOMIC DNA]</scope>
    <source>
        <strain evidence="2 3">SL3/3</strain>
    </source>
</reference>
<dbReference type="EMBL" id="FP929046">
    <property type="protein sequence ID" value="CBL00506.1"/>
    <property type="molecule type" value="Genomic_DNA"/>
</dbReference>
<dbReference type="PANTHER" id="PTHR40448:SF1">
    <property type="entry name" value="TWO-COMPONENT SENSOR HISTIDINE KINASE"/>
    <property type="match status" value="1"/>
</dbReference>
<dbReference type="Gene3D" id="3.30.565.10">
    <property type="entry name" value="Histidine kinase-like ATPase, C-terminal domain"/>
    <property type="match status" value="1"/>
</dbReference>
<name>D4K6P3_9FIRM</name>
<sequence>MLNQQIQLQSKNMTSASELYSAQRKKVHDFRAHLNILNQLMKNQEYSAAEEYLEKITEQQTDRLFLVNTHHPILDALFNTKAAEATQKKINIDFEVNDLSKLPFYASDMVVLLSNLLDNAIEACQQYDKDDKAIHVMAVAQQDFFISVRNTSEPVVIINGSIPTTKPEPQMHGFGLANIRLILEKYSGEYTMFYENGWFQFTADIPFTPIS</sequence>
<feature type="domain" description="Sensor histidine kinase NatK-like C-terminal" evidence="1">
    <location>
        <begin position="107"/>
        <end position="205"/>
    </location>
</feature>
<dbReference type="HOGENOM" id="CLU_020211_9_2_9"/>
<dbReference type="CDD" id="cd16935">
    <property type="entry name" value="HATPase_AgrC-ComD-like"/>
    <property type="match status" value="1"/>
</dbReference>
<keyword evidence="2" id="KW-0808">Transferase</keyword>
<protein>
    <submittedName>
        <fullName evidence="2">Histidine kinase-, DNA gyrase B-, and HSP90-like ATPase</fullName>
    </submittedName>
</protein>